<evidence type="ECO:0000259" key="7">
    <source>
        <dbReference type="PROSITE" id="PS50109"/>
    </source>
</evidence>
<dbReference type="InterPro" id="IPR036890">
    <property type="entry name" value="HATPase_C_sf"/>
</dbReference>
<organism evidence="9 10">
    <name type="scientific">Chthoniobacter flavus Ellin428</name>
    <dbReference type="NCBI Taxonomy" id="497964"/>
    <lineage>
        <taxon>Bacteria</taxon>
        <taxon>Pseudomonadati</taxon>
        <taxon>Verrucomicrobiota</taxon>
        <taxon>Spartobacteria</taxon>
        <taxon>Chthoniobacterales</taxon>
        <taxon>Chthoniobacteraceae</taxon>
        <taxon>Chthoniobacter</taxon>
    </lineage>
</organism>
<dbReference type="FunFam" id="3.30.565.10:FF:000006">
    <property type="entry name" value="Sensor histidine kinase WalK"/>
    <property type="match status" value="1"/>
</dbReference>
<evidence type="ECO:0000256" key="5">
    <source>
        <dbReference type="ARBA" id="ARBA00022777"/>
    </source>
</evidence>
<sequence>MKEPRQRGTILVLEDDPGIGRLQRLQLERAGYVVELTTNTADAHARLAAHRIDLLMLDYQLSEPTNGLEFYRSLQQESREVPAILVTGYGDEARIIEAMRAGVRDFIPKTPNFIELVAPTVDRVMKQVMAERQLLEAEAASRAKDNFIATLSHELRTPLTPVLALVSALQRDGRLPQDVQEDMATIFRNIELEARLIDDMLDITRIAKGKLELQFETIDIRPIIEHAIKTCCAHEAAEKMIVCHETLVDGGHVARVDAARLTQVFWNVLKNAIKFTPVGGQIFIRSRREEANGAHWLVVEVEDSGIGIAPHILPRVFGAFQQGDRSITQQFGGLGLGLAISKAIMEAHGGTIAAASPGTNLGSTFTVRLPLAKAAAAVVEVKPDGPERPETAARAAESAHAHLLLVEDHPDTAQVMARMLRRAGFQVTAASSLAQALAETEAARKTVNDSGRSRPMRLVISDLGLPDGSGYDLMRKLRAEYRLRGIALSGFGMEEDVRHSEEAGFSRHLTKPVDFDLLLATIRELLAAE</sequence>
<protein>
    <recommendedName>
        <fullName evidence="2">histidine kinase</fullName>
        <ecNumber evidence="2">2.7.13.3</ecNumber>
    </recommendedName>
</protein>
<dbReference type="SUPFAM" id="SSF47384">
    <property type="entry name" value="Homodimeric domain of signal transducing histidine kinase"/>
    <property type="match status" value="1"/>
</dbReference>
<dbReference type="InterPro" id="IPR005467">
    <property type="entry name" value="His_kinase_dom"/>
</dbReference>
<dbReference type="STRING" id="497964.CfE428DRAFT_2910"/>
<feature type="modified residue" description="4-aspartylphosphate" evidence="6">
    <location>
        <position position="462"/>
    </location>
</feature>
<evidence type="ECO:0000256" key="4">
    <source>
        <dbReference type="ARBA" id="ARBA00022679"/>
    </source>
</evidence>
<feature type="modified residue" description="4-aspartylphosphate" evidence="6">
    <location>
        <position position="58"/>
    </location>
</feature>
<dbReference type="InterPro" id="IPR003594">
    <property type="entry name" value="HATPase_dom"/>
</dbReference>
<proteinExistence type="predicted"/>
<dbReference type="Pfam" id="PF02518">
    <property type="entry name" value="HATPase_c"/>
    <property type="match status" value="1"/>
</dbReference>
<evidence type="ECO:0000313" key="9">
    <source>
        <dbReference type="EMBL" id="EDY19734.1"/>
    </source>
</evidence>
<dbReference type="InterPro" id="IPR003661">
    <property type="entry name" value="HisK_dim/P_dom"/>
</dbReference>
<dbReference type="InParanoid" id="B4D1X2"/>
<dbReference type="CDD" id="cd00156">
    <property type="entry name" value="REC"/>
    <property type="match status" value="1"/>
</dbReference>
<dbReference type="GO" id="GO:0009927">
    <property type="term" value="F:histidine phosphotransfer kinase activity"/>
    <property type="evidence" value="ECO:0007669"/>
    <property type="project" value="TreeGrafter"/>
</dbReference>
<dbReference type="SUPFAM" id="SSF52172">
    <property type="entry name" value="CheY-like"/>
    <property type="match status" value="2"/>
</dbReference>
<dbReference type="PANTHER" id="PTHR43047">
    <property type="entry name" value="TWO-COMPONENT HISTIDINE PROTEIN KINASE"/>
    <property type="match status" value="1"/>
</dbReference>
<dbReference type="AlphaFoldDB" id="B4D1X2"/>
<dbReference type="GO" id="GO:0005886">
    <property type="term" value="C:plasma membrane"/>
    <property type="evidence" value="ECO:0007669"/>
    <property type="project" value="TreeGrafter"/>
</dbReference>
<dbReference type="PROSITE" id="PS50110">
    <property type="entry name" value="RESPONSE_REGULATORY"/>
    <property type="match status" value="2"/>
</dbReference>
<feature type="domain" description="Response regulatory" evidence="8">
    <location>
        <begin position="9"/>
        <end position="124"/>
    </location>
</feature>
<accession>B4D1X2</accession>
<feature type="domain" description="Histidine kinase" evidence="7">
    <location>
        <begin position="150"/>
        <end position="373"/>
    </location>
</feature>
<reference evidence="9 10" key="1">
    <citation type="journal article" date="2011" name="J. Bacteriol.">
        <title>Genome sequence of Chthoniobacter flavus Ellin428, an aerobic heterotrophic soil bacterium.</title>
        <authorList>
            <person name="Kant R."/>
            <person name="van Passel M.W."/>
            <person name="Palva A."/>
            <person name="Lucas S."/>
            <person name="Lapidus A."/>
            <person name="Glavina Del Rio T."/>
            <person name="Dalin E."/>
            <person name="Tice H."/>
            <person name="Bruce D."/>
            <person name="Goodwin L."/>
            <person name="Pitluck S."/>
            <person name="Larimer F.W."/>
            <person name="Land M.L."/>
            <person name="Hauser L."/>
            <person name="Sangwan P."/>
            <person name="de Vos W.M."/>
            <person name="Janssen P.H."/>
            <person name="Smidt H."/>
        </authorList>
    </citation>
    <scope>NUCLEOTIDE SEQUENCE [LARGE SCALE GENOMIC DNA]</scope>
    <source>
        <strain evidence="9 10">Ellin428</strain>
    </source>
</reference>
<comment type="caution">
    <text evidence="9">The sequence shown here is derived from an EMBL/GenBank/DDBJ whole genome shotgun (WGS) entry which is preliminary data.</text>
</comment>
<dbReference type="Gene3D" id="3.30.565.10">
    <property type="entry name" value="Histidine kinase-like ATPase, C-terminal domain"/>
    <property type="match status" value="1"/>
</dbReference>
<dbReference type="Gene3D" id="3.40.50.2300">
    <property type="match status" value="2"/>
</dbReference>
<dbReference type="EC" id="2.7.13.3" evidence="2"/>
<name>B4D1X2_9BACT</name>
<dbReference type="EMBL" id="ABVL01000007">
    <property type="protein sequence ID" value="EDY19734.1"/>
    <property type="molecule type" value="Genomic_DNA"/>
</dbReference>
<evidence type="ECO:0000313" key="10">
    <source>
        <dbReference type="Proteomes" id="UP000005824"/>
    </source>
</evidence>
<dbReference type="PANTHER" id="PTHR43047:SF72">
    <property type="entry name" value="OSMOSENSING HISTIDINE PROTEIN KINASE SLN1"/>
    <property type="match status" value="1"/>
</dbReference>
<keyword evidence="3 6" id="KW-0597">Phosphoprotein</keyword>
<comment type="catalytic activity">
    <reaction evidence="1">
        <text>ATP + protein L-histidine = ADP + protein N-phospho-L-histidine.</text>
        <dbReference type="EC" id="2.7.13.3"/>
    </reaction>
</comment>
<evidence type="ECO:0000256" key="6">
    <source>
        <dbReference type="PROSITE-ProRule" id="PRU00169"/>
    </source>
</evidence>
<keyword evidence="10" id="KW-1185">Reference proteome</keyword>
<dbReference type="SMART" id="SM00387">
    <property type="entry name" value="HATPase_c"/>
    <property type="match status" value="1"/>
</dbReference>
<dbReference type="Gene3D" id="1.10.287.130">
    <property type="match status" value="1"/>
</dbReference>
<dbReference type="PRINTS" id="PR00344">
    <property type="entry name" value="BCTRLSENSOR"/>
</dbReference>
<dbReference type="SMART" id="SM00448">
    <property type="entry name" value="REC"/>
    <property type="match status" value="2"/>
</dbReference>
<dbReference type="Pfam" id="PF00512">
    <property type="entry name" value="HisKA"/>
    <property type="match status" value="1"/>
</dbReference>
<dbReference type="InterPro" id="IPR004358">
    <property type="entry name" value="Sig_transdc_His_kin-like_C"/>
</dbReference>
<evidence type="ECO:0000256" key="1">
    <source>
        <dbReference type="ARBA" id="ARBA00000085"/>
    </source>
</evidence>
<dbReference type="Proteomes" id="UP000005824">
    <property type="component" value="Unassembled WGS sequence"/>
</dbReference>
<dbReference type="InterPro" id="IPR036097">
    <property type="entry name" value="HisK_dim/P_sf"/>
</dbReference>
<dbReference type="CDD" id="cd16922">
    <property type="entry name" value="HATPase_EvgS-ArcB-TorS-like"/>
    <property type="match status" value="1"/>
</dbReference>
<evidence type="ECO:0000256" key="3">
    <source>
        <dbReference type="ARBA" id="ARBA00022553"/>
    </source>
</evidence>
<dbReference type="CDD" id="cd00082">
    <property type="entry name" value="HisKA"/>
    <property type="match status" value="1"/>
</dbReference>
<dbReference type="SMART" id="SM00388">
    <property type="entry name" value="HisKA"/>
    <property type="match status" value="1"/>
</dbReference>
<dbReference type="GO" id="GO:0000155">
    <property type="term" value="F:phosphorelay sensor kinase activity"/>
    <property type="evidence" value="ECO:0007669"/>
    <property type="project" value="InterPro"/>
</dbReference>
<dbReference type="eggNOG" id="COG0784">
    <property type="taxonomic scope" value="Bacteria"/>
</dbReference>
<evidence type="ECO:0000256" key="2">
    <source>
        <dbReference type="ARBA" id="ARBA00012438"/>
    </source>
</evidence>
<dbReference type="RefSeq" id="WP_006980235.1">
    <property type="nucleotide sequence ID" value="NZ_ABVL01000007.1"/>
</dbReference>
<dbReference type="PROSITE" id="PS50109">
    <property type="entry name" value="HIS_KIN"/>
    <property type="match status" value="1"/>
</dbReference>
<gene>
    <name evidence="9" type="ORF">CfE428DRAFT_2910</name>
</gene>
<dbReference type="eggNOG" id="COG2205">
    <property type="taxonomic scope" value="Bacteria"/>
</dbReference>
<evidence type="ECO:0000259" key="8">
    <source>
        <dbReference type="PROSITE" id="PS50110"/>
    </source>
</evidence>
<keyword evidence="5 9" id="KW-0418">Kinase</keyword>
<feature type="domain" description="Response regulatory" evidence="8">
    <location>
        <begin position="402"/>
        <end position="526"/>
    </location>
</feature>
<dbReference type="InterPro" id="IPR011006">
    <property type="entry name" value="CheY-like_superfamily"/>
</dbReference>
<dbReference type="InterPro" id="IPR001789">
    <property type="entry name" value="Sig_transdc_resp-reg_receiver"/>
</dbReference>
<keyword evidence="4" id="KW-0808">Transferase</keyword>
<dbReference type="SUPFAM" id="SSF55874">
    <property type="entry name" value="ATPase domain of HSP90 chaperone/DNA topoisomerase II/histidine kinase"/>
    <property type="match status" value="1"/>
</dbReference>
<dbReference type="Pfam" id="PF00072">
    <property type="entry name" value="Response_reg"/>
    <property type="match status" value="2"/>
</dbReference>